<keyword evidence="1" id="KW-1133">Transmembrane helix</keyword>
<dbReference type="Proteomes" id="UP001596548">
    <property type="component" value="Unassembled WGS sequence"/>
</dbReference>
<dbReference type="InterPro" id="IPR002109">
    <property type="entry name" value="Glutaredoxin"/>
</dbReference>
<gene>
    <name evidence="3" type="ORF">ACFQS1_22745</name>
</gene>
<dbReference type="PANTHER" id="PTHR34386:SF1">
    <property type="entry name" value="GLUTAREDOXIN-LIKE PROTEIN NRDH"/>
    <property type="match status" value="1"/>
</dbReference>
<comment type="caution">
    <text evidence="3">The sequence shown here is derived from an EMBL/GenBank/DDBJ whole genome shotgun (WGS) entry which is preliminary data.</text>
</comment>
<organism evidence="3 4">
    <name type="scientific">Paractinoplanes rhizophilus</name>
    <dbReference type="NCBI Taxonomy" id="1416877"/>
    <lineage>
        <taxon>Bacteria</taxon>
        <taxon>Bacillati</taxon>
        <taxon>Actinomycetota</taxon>
        <taxon>Actinomycetes</taxon>
        <taxon>Micromonosporales</taxon>
        <taxon>Micromonosporaceae</taxon>
        <taxon>Paractinoplanes</taxon>
    </lineage>
</organism>
<dbReference type="PROSITE" id="PS51354">
    <property type="entry name" value="GLUTAREDOXIN_2"/>
    <property type="match status" value="1"/>
</dbReference>
<accession>A0ABW2HUG1</accession>
<dbReference type="InterPro" id="IPR036249">
    <property type="entry name" value="Thioredoxin-like_sf"/>
</dbReference>
<evidence type="ECO:0000313" key="4">
    <source>
        <dbReference type="Proteomes" id="UP001596548"/>
    </source>
</evidence>
<name>A0ABW2HUG1_9ACTN</name>
<dbReference type="RefSeq" id="WP_378971620.1">
    <property type="nucleotide sequence ID" value="NZ_JBHTBJ010000017.1"/>
</dbReference>
<dbReference type="EMBL" id="JBHTBJ010000017">
    <property type="protein sequence ID" value="MFC7276819.1"/>
    <property type="molecule type" value="Genomic_DNA"/>
</dbReference>
<keyword evidence="4" id="KW-1185">Reference proteome</keyword>
<dbReference type="PANTHER" id="PTHR34386">
    <property type="entry name" value="GLUTAREDOXIN"/>
    <property type="match status" value="1"/>
</dbReference>
<sequence length="143" mass="15371">MMRRWGLSISMFVLALAFGVSQLVAGSVGAAVGLFVVFAIIAVLVSPRAFPKSIADAEARSRSAADGRPIVYWRPGCPFCMRLRAAIGRDAHRLHWVDIWSDPEGAASVRAVADGNETVPTVIAGGEAMVNPQPERVRELVRT</sequence>
<dbReference type="Pfam" id="PF00462">
    <property type="entry name" value="Glutaredoxin"/>
    <property type="match status" value="1"/>
</dbReference>
<protein>
    <submittedName>
        <fullName evidence="3">Glutaredoxin domain-containing protein</fullName>
    </submittedName>
</protein>
<evidence type="ECO:0000256" key="1">
    <source>
        <dbReference type="SAM" id="Phobius"/>
    </source>
</evidence>
<keyword evidence="1" id="KW-0812">Transmembrane</keyword>
<proteinExistence type="predicted"/>
<evidence type="ECO:0000259" key="2">
    <source>
        <dbReference type="Pfam" id="PF00462"/>
    </source>
</evidence>
<dbReference type="Gene3D" id="3.40.30.10">
    <property type="entry name" value="Glutaredoxin"/>
    <property type="match status" value="1"/>
</dbReference>
<feature type="domain" description="Glutaredoxin" evidence="2">
    <location>
        <begin position="71"/>
        <end position="127"/>
    </location>
</feature>
<dbReference type="InterPro" id="IPR051548">
    <property type="entry name" value="Grx-like_ET"/>
</dbReference>
<feature type="transmembrane region" description="Helical" evidence="1">
    <location>
        <begin position="32"/>
        <end position="50"/>
    </location>
</feature>
<keyword evidence="1" id="KW-0472">Membrane</keyword>
<evidence type="ECO:0000313" key="3">
    <source>
        <dbReference type="EMBL" id="MFC7276819.1"/>
    </source>
</evidence>
<reference evidence="4" key="1">
    <citation type="journal article" date="2019" name="Int. J. Syst. Evol. Microbiol.">
        <title>The Global Catalogue of Microorganisms (GCM) 10K type strain sequencing project: providing services to taxonomists for standard genome sequencing and annotation.</title>
        <authorList>
            <consortium name="The Broad Institute Genomics Platform"/>
            <consortium name="The Broad Institute Genome Sequencing Center for Infectious Disease"/>
            <person name="Wu L."/>
            <person name="Ma J."/>
        </authorList>
    </citation>
    <scope>NUCLEOTIDE SEQUENCE [LARGE SCALE GENOMIC DNA]</scope>
    <source>
        <strain evidence="4">XZYJT-10</strain>
    </source>
</reference>
<dbReference type="SUPFAM" id="SSF52833">
    <property type="entry name" value="Thioredoxin-like"/>
    <property type="match status" value="1"/>
</dbReference>